<dbReference type="PANTHER" id="PTHR47049">
    <property type="entry name" value="PIEZO-TYPE MECHANOSENSITIVE ION CHANNEL HOMOLOG"/>
    <property type="match status" value="1"/>
</dbReference>
<evidence type="ECO:0000256" key="1">
    <source>
        <dbReference type="SAM" id="Phobius"/>
    </source>
</evidence>
<keyword evidence="1" id="KW-0472">Membrane</keyword>
<dbReference type="InterPro" id="IPR027272">
    <property type="entry name" value="Piezo"/>
</dbReference>
<reference evidence="2" key="1">
    <citation type="submission" date="2016-06" db="UniProtKB">
        <authorList>
            <consortium name="WormBaseParasite"/>
        </authorList>
    </citation>
    <scope>IDENTIFICATION</scope>
</reference>
<evidence type="ECO:0000313" key="2">
    <source>
        <dbReference type="WBParaSite" id="SSLN_0000142201-mRNA-1"/>
    </source>
</evidence>
<organism evidence="2">
    <name type="scientific">Schistocephalus solidus</name>
    <name type="common">Tapeworm</name>
    <dbReference type="NCBI Taxonomy" id="70667"/>
    <lineage>
        <taxon>Eukaryota</taxon>
        <taxon>Metazoa</taxon>
        <taxon>Spiralia</taxon>
        <taxon>Lophotrochozoa</taxon>
        <taxon>Platyhelminthes</taxon>
        <taxon>Cestoda</taxon>
        <taxon>Eucestoda</taxon>
        <taxon>Diphyllobothriidea</taxon>
        <taxon>Diphyllobothriidae</taxon>
        <taxon>Schistocephalus</taxon>
    </lineage>
</organism>
<dbReference type="WBParaSite" id="SSLN_0000142201-mRNA-1">
    <property type="protein sequence ID" value="SSLN_0000142201-mRNA-1"/>
    <property type="gene ID" value="SSLN_0000142201"/>
</dbReference>
<dbReference type="PANTHER" id="PTHR47049:SF2">
    <property type="entry name" value="PIEZO-TYPE MECHANOSENSITIVE ION CHANNEL HOMOLOG"/>
    <property type="match status" value="1"/>
</dbReference>
<dbReference type="AlphaFoldDB" id="A0A183SAX0"/>
<feature type="transmembrane region" description="Helical" evidence="1">
    <location>
        <begin position="105"/>
        <end position="130"/>
    </location>
</feature>
<dbReference type="GO" id="GO:0016020">
    <property type="term" value="C:membrane"/>
    <property type="evidence" value="ECO:0007669"/>
    <property type="project" value="InterPro"/>
</dbReference>
<dbReference type="GO" id="GO:0008381">
    <property type="term" value="F:mechanosensitive monoatomic ion channel activity"/>
    <property type="evidence" value="ECO:0007669"/>
    <property type="project" value="InterPro"/>
</dbReference>
<sequence>LIKFLPLSLYFCSKSLLNGNGLKSDASPSESSQIRSFNTAETESNFIEDVHSIFNIVVAKLIFWWERSVTVLWRIAEVYWIKLLFILIVMSAIKEVTVANIIPVSALIICFPVPSLHSFLVTSVFIFTGLQIIMKMIFQLDIVSDTVYNKHAQTGFANNPSQPKYSVAALLPNGTGRWIGLDVVDDFPKYIEVCSESICA</sequence>
<protein>
    <submittedName>
        <fullName evidence="2">Pecanex-like protein</fullName>
    </submittedName>
</protein>
<name>A0A183SAX0_SCHSO</name>
<proteinExistence type="predicted"/>
<keyword evidence="1" id="KW-0812">Transmembrane</keyword>
<feature type="transmembrane region" description="Helical" evidence="1">
    <location>
        <begin position="71"/>
        <end position="93"/>
    </location>
</feature>
<keyword evidence="1" id="KW-1133">Transmembrane helix</keyword>
<accession>A0A183SAX0</accession>